<evidence type="ECO:0000256" key="6">
    <source>
        <dbReference type="ARBA" id="ARBA00022964"/>
    </source>
</evidence>
<evidence type="ECO:0000256" key="3">
    <source>
        <dbReference type="ARBA" id="ARBA00008654"/>
    </source>
</evidence>
<comment type="cofactor">
    <cofactor evidence="1">
        <name>Fe(2+)</name>
        <dbReference type="ChEBI" id="CHEBI:29033"/>
    </cofactor>
</comment>
<evidence type="ECO:0000256" key="2">
    <source>
        <dbReference type="ARBA" id="ARBA00005022"/>
    </source>
</evidence>
<dbReference type="PANTHER" id="PTHR10696:SF33">
    <property type="entry name" value="GAMMA-BUTYROBETAINE DIOXYGENASE"/>
    <property type="match status" value="1"/>
</dbReference>
<accession>A0A5B7CZI5</accession>
<evidence type="ECO:0000256" key="5">
    <source>
        <dbReference type="ARBA" id="ARBA00022873"/>
    </source>
</evidence>
<dbReference type="Pfam" id="PF02668">
    <property type="entry name" value="TauD"/>
    <property type="match status" value="1"/>
</dbReference>
<feature type="domain" description="TauD/TfdA-like" evidence="9">
    <location>
        <begin position="110"/>
        <end position="256"/>
    </location>
</feature>
<dbReference type="InterPro" id="IPR003819">
    <property type="entry name" value="TauD/TfdA-like"/>
</dbReference>
<evidence type="ECO:0000256" key="1">
    <source>
        <dbReference type="ARBA" id="ARBA00001954"/>
    </source>
</evidence>
<dbReference type="UniPathway" id="UPA00118"/>
<dbReference type="PANTHER" id="PTHR10696">
    <property type="entry name" value="GAMMA-BUTYROBETAINE HYDROXYLASE-RELATED"/>
    <property type="match status" value="1"/>
</dbReference>
<evidence type="ECO:0000256" key="4">
    <source>
        <dbReference type="ARBA" id="ARBA00022723"/>
    </source>
</evidence>
<dbReference type="AlphaFoldDB" id="A0A5B7CZI5"/>
<protein>
    <submittedName>
        <fullName evidence="11">Gamma-butyrobetaine dioxygenase</fullName>
    </submittedName>
</protein>
<keyword evidence="12" id="KW-1185">Reference proteome</keyword>
<dbReference type="GO" id="GO:0005739">
    <property type="term" value="C:mitochondrion"/>
    <property type="evidence" value="ECO:0007669"/>
    <property type="project" value="TreeGrafter"/>
</dbReference>
<comment type="pathway">
    <text evidence="2">Amine and polyamine biosynthesis; carnitine biosynthesis.</text>
</comment>
<evidence type="ECO:0000313" key="12">
    <source>
        <dbReference type="Proteomes" id="UP000324222"/>
    </source>
</evidence>
<keyword evidence="4" id="KW-0479">Metal-binding</keyword>
<name>A0A5B7CZI5_PORTR</name>
<dbReference type="SUPFAM" id="SSF51197">
    <property type="entry name" value="Clavaminate synthase-like"/>
    <property type="match status" value="1"/>
</dbReference>
<dbReference type="Gene3D" id="3.30.2020.30">
    <property type="match status" value="1"/>
</dbReference>
<dbReference type="InterPro" id="IPR042098">
    <property type="entry name" value="TauD-like_sf"/>
</dbReference>
<keyword evidence="8" id="KW-0408">Iron</keyword>
<keyword evidence="5" id="KW-0124">Carnitine biosynthesis</keyword>
<dbReference type="Pfam" id="PF06155">
    <property type="entry name" value="GBBH-like_N"/>
    <property type="match status" value="1"/>
</dbReference>
<sequence>MLAARRLTWARVRWENGSVDSYPYIWLRDNCQCPKCYHPVSLARRVLLKDLDLSVNCVDIKLSNTGEEVEMLWTDGHQGTYDAHWLHERAFRGPKPAPHDREFRLKQQLWGREMQDKLPRISFPDIIHDDHSLLNFLESLEVMGVVLVSDVPCEIDQIYSFAKRIGHLRPTHYGETFNVYSRMDPNNLAYTGDSLDMHTDLPCLATKPEIQMLHVIKQFIGEGGDTMITDGFHAASKFKKNNPEYFDTLANTLIEFVDRGH</sequence>
<evidence type="ECO:0000256" key="7">
    <source>
        <dbReference type="ARBA" id="ARBA00023002"/>
    </source>
</evidence>
<organism evidence="11 12">
    <name type="scientific">Portunus trituberculatus</name>
    <name type="common">Swimming crab</name>
    <name type="synonym">Neptunus trituberculatus</name>
    <dbReference type="NCBI Taxonomy" id="210409"/>
    <lineage>
        <taxon>Eukaryota</taxon>
        <taxon>Metazoa</taxon>
        <taxon>Ecdysozoa</taxon>
        <taxon>Arthropoda</taxon>
        <taxon>Crustacea</taxon>
        <taxon>Multicrustacea</taxon>
        <taxon>Malacostraca</taxon>
        <taxon>Eumalacostraca</taxon>
        <taxon>Eucarida</taxon>
        <taxon>Decapoda</taxon>
        <taxon>Pleocyemata</taxon>
        <taxon>Brachyura</taxon>
        <taxon>Eubrachyura</taxon>
        <taxon>Portunoidea</taxon>
        <taxon>Portunidae</taxon>
        <taxon>Portuninae</taxon>
        <taxon>Portunus</taxon>
    </lineage>
</organism>
<evidence type="ECO:0000256" key="8">
    <source>
        <dbReference type="ARBA" id="ARBA00023004"/>
    </source>
</evidence>
<dbReference type="Gene3D" id="3.60.130.10">
    <property type="entry name" value="Clavaminate synthase-like"/>
    <property type="match status" value="1"/>
</dbReference>
<evidence type="ECO:0000313" key="11">
    <source>
        <dbReference type="EMBL" id="MPC14455.1"/>
    </source>
</evidence>
<dbReference type="Proteomes" id="UP000324222">
    <property type="component" value="Unassembled WGS sequence"/>
</dbReference>
<evidence type="ECO:0000259" key="9">
    <source>
        <dbReference type="Pfam" id="PF02668"/>
    </source>
</evidence>
<feature type="domain" description="Gamma-butyrobetaine hydroxylase-like N-terminal" evidence="10">
    <location>
        <begin position="11"/>
        <end position="87"/>
    </location>
</feature>
<keyword evidence="6 11" id="KW-0223">Dioxygenase</keyword>
<dbReference type="GO" id="GO:0016706">
    <property type="term" value="F:2-oxoglutarate-dependent dioxygenase activity"/>
    <property type="evidence" value="ECO:0007669"/>
    <property type="project" value="UniProtKB-ARBA"/>
</dbReference>
<proteinExistence type="inferred from homology"/>
<comment type="caution">
    <text evidence="11">The sequence shown here is derived from an EMBL/GenBank/DDBJ whole genome shotgun (WGS) entry which is preliminary data.</text>
</comment>
<dbReference type="InterPro" id="IPR010376">
    <property type="entry name" value="GBBH-like_N"/>
</dbReference>
<evidence type="ECO:0000259" key="10">
    <source>
        <dbReference type="Pfam" id="PF06155"/>
    </source>
</evidence>
<keyword evidence="7" id="KW-0560">Oxidoreductase</keyword>
<gene>
    <name evidence="11" type="primary">Bbox1_6</name>
    <name evidence="11" type="ORF">E2C01_007221</name>
</gene>
<dbReference type="FunFam" id="3.30.2020.30:FF:000002">
    <property type="entry name" value="Putative gamma-butyrobetaine dioxygenase"/>
    <property type="match status" value="1"/>
</dbReference>
<dbReference type="EMBL" id="VSRR010000353">
    <property type="protein sequence ID" value="MPC14455.1"/>
    <property type="molecule type" value="Genomic_DNA"/>
</dbReference>
<reference evidence="11 12" key="1">
    <citation type="submission" date="2019-05" db="EMBL/GenBank/DDBJ databases">
        <title>Another draft genome of Portunus trituberculatus and its Hox gene families provides insights of decapod evolution.</title>
        <authorList>
            <person name="Jeong J.-H."/>
            <person name="Song I."/>
            <person name="Kim S."/>
            <person name="Choi T."/>
            <person name="Kim D."/>
            <person name="Ryu S."/>
            <person name="Kim W."/>
        </authorList>
    </citation>
    <scope>NUCLEOTIDE SEQUENCE [LARGE SCALE GENOMIC DNA]</scope>
    <source>
        <tissue evidence="11">Muscle</tissue>
    </source>
</reference>
<dbReference type="GO" id="GO:0045329">
    <property type="term" value="P:carnitine biosynthetic process"/>
    <property type="evidence" value="ECO:0007669"/>
    <property type="project" value="UniProtKB-UniPathway"/>
</dbReference>
<dbReference type="InterPro" id="IPR050411">
    <property type="entry name" value="AlphaKG_dependent_hydroxylases"/>
</dbReference>
<comment type="similarity">
    <text evidence="3">Belongs to the gamma-BBH/TMLD family.</text>
</comment>
<dbReference type="InterPro" id="IPR038492">
    <property type="entry name" value="GBBH-like_N_sf"/>
</dbReference>
<dbReference type="OrthoDB" id="406634at2759"/>
<dbReference type="GO" id="GO:0046872">
    <property type="term" value="F:metal ion binding"/>
    <property type="evidence" value="ECO:0007669"/>
    <property type="project" value="UniProtKB-KW"/>
</dbReference>